<dbReference type="AlphaFoldDB" id="A0A5K7X7U4"/>
<dbReference type="InterPro" id="IPR006680">
    <property type="entry name" value="Amidohydro-rel"/>
</dbReference>
<evidence type="ECO:0000259" key="1">
    <source>
        <dbReference type="Pfam" id="PF04909"/>
    </source>
</evidence>
<evidence type="ECO:0000313" key="3">
    <source>
        <dbReference type="Proteomes" id="UP000326837"/>
    </source>
</evidence>
<organism evidence="2 3">
    <name type="scientific">Lacipirellula parvula</name>
    <dbReference type="NCBI Taxonomy" id="2650471"/>
    <lineage>
        <taxon>Bacteria</taxon>
        <taxon>Pseudomonadati</taxon>
        <taxon>Planctomycetota</taxon>
        <taxon>Planctomycetia</taxon>
        <taxon>Pirellulales</taxon>
        <taxon>Lacipirellulaceae</taxon>
        <taxon>Lacipirellula</taxon>
    </lineage>
</organism>
<accession>A0A5K7X7U4</accession>
<reference evidence="3" key="1">
    <citation type="submission" date="2019-10" db="EMBL/GenBank/DDBJ databases">
        <title>Lacipirellula parvula gen. nov., sp. nov., representing a lineage of planctomycetes widespread in freshwater anoxic habitats, and description of the family Lacipirellulaceae.</title>
        <authorList>
            <person name="Dedysh S.N."/>
            <person name="Kulichevskaya I.S."/>
            <person name="Beletsky A.V."/>
            <person name="Rakitin A.L."/>
            <person name="Mardanov A.V."/>
            <person name="Ivanova A.A."/>
            <person name="Saltykova V.X."/>
            <person name="Rijpstra W.I.C."/>
            <person name="Sinninghe Damste J.S."/>
            <person name="Ravin N.V."/>
        </authorList>
    </citation>
    <scope>NUCLEOTIDE SEQUENCE [LARGE SCALE GENOMIC DNA]</scope>
    <source>
        <strain evidence="3">PX69</strain>
    </source>
</reference>
<gene>
    <name evidence="2" type="ORF">PLANPX_2456</name>
</gene>
<proteinExistence type="predicted"/>
<dbReference type="GO" id="GO:0016787">
    <property type="term" value="F:hydrolase activity"/>
    <property type="evidence" value="ECO:0007669"/>
    <property type="project" value="InterPro"/>
</dbReference>
<dbReference type="KEGG" id="lpav:PLANPX_2456"/>
<dbReference type="InterPro" id="IPR032466">
    <property type="entry name" value="Metal_Hydrolase"/>
</dbReference>
<dbReference type="Proteomes" id="UP000326837">
    <property type="component" value="Chromosome"/>
</dbReference>
<dbReference type="Gene3D" id="3.20.20.140">
    <property type="entry name" value="Metal-dependent hydrolases"/>
    <property type="match status" value="1"/>
</dbReference>
<dbReference type="Pfam" id="PF04909">
    <property type="entry name" value="Amidohydro_2"/>
    <property type="match status" value="1"/>
</dbReference>
<name>A0A5K7X7U4_9BACT</name>
<keyword evidence="3" id="KW-1185">Reference proteome</keyword>
<dbReference type="EMBL" id="AP021861">
    <property type="protein sequence ID" value="BBO32844.1"/>
    <property type="molecule type" value="Genomic_DNA"/>
</dbReference>
<evidence type="ECO:0000313" key="2">
    <source>
        <dbReference type="EMBL" id="BBO32844.1"/>
    </source>
</evidence>
<feature type="domain" description="Amidohydrolase-related" evidence="1">
    <location>
        <begin position="92"/>
        <end position="344"/>
    </location>
</feature>
<dbReference type="SUPFAM" id="SSF51556">
    <property type="entry name" value="Metallo-dependent hydrolases"/>
    <property type="match status" value="1"/>
</dbReference>
<protein>
    <recommendedName>
        <fullName evidence="1">Amidohydrolase-related domain-containing protein</fullName>
    </recommendedName>
</protein>
<sequence length="352" mass="38524">MADRIVATVDAKPPAINPLLASAHRVEARDADLFERRLQTFVPPAAFDVHAHLYPLVATGVEASGDEADVGLAVYQNLMGQWMGALAPNSGLFFGMPRPSSDLEAINRFVAIEVASSNERRGLMLIRPQDDPIEVERALQEGGFSGFKVYHCFADRSPTMEAMLEEYLPDWAWEIANAQELVLMIHLVRAEALADEANRRSLERCLRAYPRAKVVLAHAARGFCAQHTLDGIDALVRFDNVYFDTSAICEPLAFAVILQRFGSTRLLFGSDFPVCMFRGRVVSVAEGFCWLAEQNLHGGEATQATPTLIGIESLLALQQAARLLRLKDGEVEQIFGQAARSLLGITAAPACG</sequence>